<sequence>MIRGYVMNGEDILAVMCFREMLKFGFLANGYTFSPLIKACLGLGFVGLDRVGATVHGFVLKLGFGDDGFVGSGLIEFYAGNCEMGDARKVFDEMSVKDVVVWTSLIDGYGKNEDVESARMVFDEMPRKSVVSWSAMMAAYSRVGEFEEVVYLFETMQELGVRPNESVLVSVLTACGNIGALAQGLWVHSYAKRYHFDSNTILATALVDMYSKCGHPDLALSVFKSISVKDTGAWNAIISGLSMNGKAKTSLDLLTEMASVKIQPSAATFVAILTACTHANLVKEGVELFNQMDKRYGVKQQFEHYACVVDLFARAGMLEDAMEFVENKLGGVGKGDANVWGALLGDANVWGALLGACRTYGKVEIGNKVWRKLAEMKVSDYGVCVVSYNMYKEASWKREAEEVRNMISELGLKKTPGCSAVEVDGVFREFVSGDKTHSLTQEIHKTLDSLLNVARLVELH</sequence>
<organism evidence="3">
    <name type="scientific">Tanacetum cinerariifolium</name>
    <name type="common">Dalmatian daisy</name>
    <name type="synonym">Chrysanthemum cinerariifolium</name>
    <dbReference type="NCBI Taxonomy" id="118510"/>
    <lineage>
        <taxon>Eukaryota</taxon>
        <taxon>Viridiplantae</taxon>
        <taxon>Streptophyta</taxon>
        <taxon>Embryophyta</taxon>
        <taxon>Tracheophyta</taxon>
        <taxon>Spermatophyta</taxon>
        <taxon>Magnoliopsida</taxon>
        <taxon>eudicotyledons</taxon>
        <taxon>Gunneridae</taxon>
        <taxon>Pentapetalae</taxon>
        <taxon>asterids</taxon>
        <taxon>campanulids</taxon>
        <taxon>Asterales</taxon>
        <taxon>Asteraceae</taxon>
        <taxon>Asteroideae</taxon>
        <taxon>Anthemideae</taxon>
        <taxon>Anthemidinae</taxon>
        <taxon>Tanacetum</taxon>
    </lineage>
</organism>
<dbReference type="PANTHER" id="PTHR47926">
    <property type="entry name" value="PENTATRICOPEPTIDE REPEAT-CONTAINING PROTEIN"/>
    <property type="match status" value="1"/>
</dbReference>
<accession>A0A699IZT7</accession>
<evidence type="ECO:0000313" key="3">
    <source>
        <dbReference type="EMBL" id="GEZ99012.1"/>
    </source>
</evidence>
<dbReference type="InterPro" id="IPR046848">
    <property type="entry name" value="E_motif"/>
</dbReference>
<dbReference type="InterPro" id="IPR002885">
    <property type="entry name" value="PPR_rpt"/>
</dbReference>
<evidence type="ECO:0008006" key="4">
    <source>
        <dbReference type="Google" id="ProtNLM"/>
    </source>
</evidence>
<reference evidence="3" key="1">
    <citation type="journal article" date="2019" name="Sci. Rep.">
        <title>Draft genome of Tanacetum cinerariifolium, the natural source of mosquito coil.</title>
        <authorList>
            <person name="Yamashiro T."/>
            <person name="Shiraishi A."/>
            <person name="Satake H."/>
            <person name="Nakayama K."/>
        </authorList>
    </citation>
    <scope>NUCLEOTIDE SEQUENCE</scope>
</reference>
<dbReference type="NCBIfam" id="TIGR00756">
    <property type="entry name" value="PPR"/>
    <property type="match status" value="3"/>
</dbReference>
<feature type="repeat" description="PPR" evidence="2">
    <location>
        <begin position="129"/>
        <end position="163"/>
    </location>
</feature>
<keyword evidence="1" id="KW-0677">Repeat</keyword>
<dbReference type="Pfam" id="PF01535">
    <property type="entry name" value="PPR"/>
    <property type="match status" value="4"/>
</dbReference>
<dbReference type="PANTHER" id="PTHR47926:SF436">
    <property type="entry name" value="PENTATRICOPEPTIDE REPEAT-CONTAINING PROTEIN ELI1, CHLOROPLASTIC-LIKE ISOFORM X2"/>
    <property type="match status" value="1"/>
</dbReference>
<proteinExistence type="predicted"/>
<evidence type="ECO:0000256" key="2">
    <source>
        <dbReference type="PROSITE-ProRule" id="PRU00708"/>
    </source>
</evidence>
<comment type="caution">
    <text evidence="3">The sequence shown here is derived from an EMBL/GenBank/DDBJ whole genome shotgun (WGS) entry which is preliminary data.</text>
</comment>
<name>A0A699IZT7_TANCI</name>
<dbReference type="AlphaFoldDB" id="A0A699IZT7"/>
<dbReference type="InterPro" id="IPR046960">
    <property type="entry name" value="PPR_At4g14850-like_plant"/>
</dbReference>
<dbReference type="Gene3D" id="1.25.40.10">
    <property type="entry name" value="Tetratricopeptide repeat domain"/>
    <property type="match status" value="2"/>
</dbReference>
<dbReference type="GO" id="GO:0003723">
    <property type="term" value="F:RNA binding"/>
    <property type="evidence" value="ECO:0007669"/>
    <property type="project" value="InterPro"/>
</dbReference>
<gene>
    <name evidence="3" type="ORF">Tci_570985</name>
</gene>
<dbReference type="GO" id="GO:0009451">
    <property type="term" value="P:RNA modification"/>
    <property type="evidence" value="ECO:0007669"/>
    <property type="project" value="InterPro"/>
</dbReference>
<dbReference type="PROSITE" id="PS51375">
    <property type="entry name" value="PPR"/>
    <property type="match status" value="3"/>
</dbReference>
<dbReference type="InterPro" id="IPR011990">
    <property type="entry name" value="TPR-like_helical_dom_sf"/>
</dbReference>
<dbReference type="FunFam" id="1.25.40.10:FF:000090">
    <property type="entry name" value="Pentatricopeptide repeat-containing protein, chloroplastic"/>
    <property type="match status" value="1"/>
</dbReference>
<dbReference type="FunFam" id="1.25.40.10:FF:000348">
    <property type="entry name" value="Pentatricopeptide repeat-containing protein chloroplastic"/>
    <property type="match status" value="1"/>
</dbReference>
<dbReference type="EMBL" id="BKCJ010352275">
    <property type="protein sequence ID" value="GEZ99012.1"/>
    <property type="molecule type" value="Genomic_DNA"/>
</dbReference>
<evidence type="ECO:0000256" key="1">
    <source>
        <dbReference type="ARBA" id="ARBA00022737"/>
    </source>
</evidence>
<feature type="repeat" description="PPR" evidence="2">
    <location>
        <begin position="98"/>
        <end position="128"/>
    </location>
</feature>
<dbReference type="Pfam" id="PF20431">
    <property type="entry name" value="E_motif"/>
    <property type="match status" value="1"/>
</dbReference>
<dbReference type="Pfam" id="PF13041">
    <property type="entry name" value="PPR_2"/>
    <property type="match status" value="1"/>
</dbReference>
<feature type="repeat" description="PPR" evidence="2">
    <location>
        <begin position="230"/>
        <end position="264"/>
    </location>
</feature>
<protein>
    <recommendedName>
        <fullName evidence="4">Pentatricopeptide repeat-containing protein At5g66520-like</fullName>
    </recommendedName>
</protein>